<name>A0A0L0CLT6_LUCCU</name>
<reference evidence="5 6" key="1">
    <citation type="journal article" date="2015" name="Nat. Commun.">
        <title>Lucilia cuprina genome unlocks parasitic fly biology to underpin future interventions.</title>
        <authorList>
            <person name="Anstead C.A."/>
            <person name="Korhonen P.K."/>
            <person name="Young N.D."/>
            <person name="Hall R.S."/>
            <person name="Jex A.R."/>
            <person name="Murali S.C."/>
            <person name="Hughes D.S."/>
            <person name="Lee S.F."/>
            <person name="Perry T."/>
            <person name="Stroehlein A.J."/>
            <person name="Ansell B.R."/>
            <person name="Breugelmans B."/>
            <person name="Hofmann A."/>
            <person name="Qu J."/>
            <person name="Dugan S."/>
            <person name="Lee S.L."/>
            <person name="Chao H."/>
            <person name="Dinh H."/>
            <person name="Han Y."/>
            <person name="Doddapaneni H.V."/>
            <person name="Worley K.C."/>
            <person name="Muzny D.M."/>
            <person name="Ioannidis P."/>
            <person name="Waterhouse R.M."/>
            <person name="Zdobnov E.M."/>
            <person name="James P.J."/>
            <person name="Bagnall N.H."/>
            <person name="Kotze A.C."/>
            <person name="Gibbs R.A."/>
            <person name="Richards S."/>
            <person name="Batterham P."/>
            <person name="Gasser R.B."/>
        </authorList>
    </citation>
    <scope>NUCLEOTIDE SEQUENCE [LARGE SCALE GENOMIC DNA]</scope>
    <source>
        <strain evidence="5 6">LS</strain>
        <tissue evidence="5">Full body</tissue>
    </source>
</reference>
<dbReference type="GO" id="GO:0005525">
    <property type="term" value="F:GTP binding"/>
    <property type="evidence" value="ECO:0007669"/>
    <property type="project" value="UniProtKB-KW"/>
</dbReference>
<dbReference type="AlphaFoldDB" id="A0A0L0CLT6"/>
<protein>
    <recommendedName>
        <fullName evidence="4">CP-type G domain-containing protein</fullName>
    </recommendedName>
</protein>
<dbReference type="PROSITE" id="PS51721">
    <property type="entry name" value="G_CP"/>
    <property type="match status" value="1"/>
</dbReference>
<dbReference type="InterPro" id="IPR030378">
    <property type="entry name" value="G_CP_dom"/>
</dbReference>
<sequence>MRQQAIEQGATEDQLHHFEMEQDVADNQSRLGALMDSIKHAEGENDAEDMDMSDDQMDSSEEEEDLELGTAFMELKQDSSKKVFEKHFHHVLEACDIIVYVLDARNPLDTRSKEIESQIMKLPNKRLVFAINKIDLVPTENLIQWVKYLNKSFPTVPINASAASNNAKTFTHPQSLSRSNSALGLLNALKKWAGQANLGRSAVAGVIGFPNVGKSSVINALLGKHGGGNKACLVGSQAGVTTDVRRVKVDGKLTLLDSPGIVFPNESKCKNPIDEHARLILLNVMPPRYVDDCRPAATKLIKWLHKHPDLLQNFNQHYDLPPIPQHSFEDYMTQVLVHIGRKMGRLNRGVLWALSSVKAYTEMARLKAEKK</sequence>
<evidence type="ECO:0000256" key="2">
    <source>
        <dbReference type="ARBA" id="ARBA00023134"/>
    </source>
</evidence>
<dbReference type="PANTHER" id="PTHR11089:SF30">
    <property type="entry name" value="GUANINE NUCLEOTIDE-BINDING PROTEIN-LIKE 3 HOMOLOG"/>
    <property type="match status" value="1"/>
</dbReference>
<gene>
    <name evidence="5" type="ORF">FF38_00941</name>
</gene>
<evidence type="ECO:0000313" key="5">
    <source>
        <dbReference type="EMBL" id="KNC33333.1"/>
    </source>
</evidence>
<evidence type="ECO:0000313" key="6">
    <source>
        <dbReference type="Proteomes" id="UP000037069"/>
    </source>
</evidence>
<evidence type="ECO:0000259" key="4">
    <source>
        <dbReference type="PROSITE" id="PS51721"/>
    </source>
</evidence>
<proteinExistence type="predicted"/>
<dbReference type="PANTHER" id="PTHR11089">
    <property type="entry name" value="GTP-BINDING PROTEIN-RELATED"/>
    <property type="match status" value="1"/>
</dbReference>
<keyword evidence="1" id="KW-0547">Nucleotide-binding</keyword>
<dbReference type="OrthoDB" id="444945at2759"/>
<feature type="domain" description="CP-type G" evidence="4">
    <location>
        <begin position="81"/>
        <end position="264"/>
    </location>
</feature>
<dbReference type="GO" id="GO:0005730">
    <property type="term" value="C:nucleolus"/>
    <property type="evidence" value="ECO:0007669"/>
    <property type="project" value="TreeGrafter"/>
</dbReference>
<dbReference type="Gene3D" id="3.40.50.300">
    <property type="entry name" value="P-loop containing nucleotide triphosphate hydrolases"/>
    <property type="match status" value="1"/>
</dbReference>
<dbReference type="InterPro" id="IPR006073">
    <property type="entry name" value="GTP-bd"/>
</dbReference>
<evidence type="ECO:0000256" key="3">
    <source>
        <dbReference type="SAM" id="MobiDB-lite"/>
    </source>
</evidence>
<organism evidence="5 6">
    <name type="scientific">Lucilia cuprina</name>
    <name type="common">Green bottle fly</name>
    <name type="synonym">Australian sheep blowfly</name>
    <dbReference type="NCBI Taxonomy" id="7375"/>
    <lineage>
        <taxon>Eukaryota</taxon>
        <taxon>Metazoa</taxon>
        <taxon>Ecdysozoa</taxon>
        <taxon>Arthropoda</taxon>
        <taxon>Hexapoda</taxon>
        <taxon>Insecta</taxon>
        <taxon>Pterygota</taxon>
        <taxon>Neoptera</taxon>
        <taxon>Endopterygota</taxon>
        <taxon>Diptera</taxon>
        <taxon>Brachycera</taxon>
        <taxon>Muscomorpha</taxon>
        <taxon>Oestroidea</taxon>
        <taxon>Calliphoridae</taxon>
        <taxon>Luciliinae</taxon>
        <taxon>Lucilia</taxon>
    </lineage>
</organism>
<feature type="region of interest" description="Disordered" evidence="3">
    <location>
        <begin position="23"/>
        <end position="64"/>
    </location>
</feature>
<dbReference type="EMBL" id="JRES01000201">
    <property type="protein sequence ID" value="KNC33333.1"/>
    <property type="molecule type" value="Genomic_DNA"/>
</dbReference>
<evidence type="ECO:0000256" key="1">
    <source>
        <dbReference type="ARBA" id="ARBA00022741"/>
    </source>
</evidence>
<keyword evidence="2" id="KW-0342">GTP-binding</keyword>
<accession>A0A0L0CLT6</accession>
<dbReference type="InterPro" id="IPR027417">
    <property type="entry name" value="P-loop_NTPase"/>
</dbReference>
<dbReference type="SUPFAM" id="SSF52540">
    <property type="entry name" value="P-loop containing nucleoside triphosphate hydrolases"/>
    <property type="match status" value="1"/>
</dbReference>
<feature type="non-terminal residue" evidence="5">
    <location>
        <position position="371"/>
    </location>
</feature>
<keyword evidence="6" id="KW-1185">Reference proteome</keyword>
<dbReference type="Pfam" id="PF01926">
    <property type="entry name" value="MMR_HSR1"/>
    <property type="match status" value="1"/>
</dbReference>
<feature type="compositionally biased region" description="Acidic residues" evidence="3">
    <location>
        <begin position="44"/>
        <end position="64"/>
    </location>
</feature>
<dbReference type="STRING" id="7375.A0A0L0CLT6"/>
<dbReference type="Proteomes" id="UP000037069">
    <property type="component" value="Unassembled WGS sequence"/>
</dbReference>
<comment type="caution">
    <text evidence="5">The sequence shown here is derived from an EMBL/GenBank/DDBJ whole genome shotgun (WGS) entry which is preliminary data.</text>
</comment>
<dbReference type="InterPro" id="IPR050755">
    <property type="entry name" value="TRAFAC_YlqF/YawG_RiboMat"/>
</dbReference>